<dbReference type="GO" id="GO:0046872">
    <property type="term" value="F:metal ion binding"/>
    <property type="evidence" value="ECO:0007669"/>
    <property type="project" value="UniProtKB-KW"/>
</dbReference>
<dbReference type="PANTHER" id="PTHR24092">
    <property type="entry name" value="PROBABLE PHOSPHOLIPID-TRANSPORTING ATPASE"/>
    <property type="match status" value="1"/>
</dbReference>
<evidence type="ECO:0000256" key="3">
    <source>
        <dbReference type="ARBA" id="ARBA00022842"/>
    </source>
</evidence>
<organism evidence="6 7">
    <name type="scientific">Kipferlia bialata</name>
    <dbReference type="NCBI Taxonomy" id="797122"/>
    <lineage>
        <taxon>Eukaryota</taxon>
        <taxon>Metamonada</taxon>
        <taxon>Carpediemonas-like organisms</taxon>
        <taxon>Kipferlia</taxon>
    </lineage>
</organism>
<dbReference type="AlphaFoldDB" id="A0A9K3D619"/>
<evidence type="ECO:0000256" key="4">
    <source>
        <dbReference type="SAM" id="MobiDB-lite"/>
    </source>
</evidence>
<evidence type="ECO:0000256" key="2">
    <source>
        <dbReference type="ARBA" id="ARBA00022723"/>
    </source>
</evidence>
<reference evidence="6 7" key="1">
    <citation type="journal article" date="2018" name="PLoS ONE">
        <title>The draft genome of Kipferlia bialata reveals reductive genome evolution in fornicate parasites.</title>
        <authorList>
            <person name="Tanifuji G."/>
            <person name="Takabayashi S."/>
            <person name="Kume K."/>
            <person name="Takagi M."/>
            <person name="Nakayama T."/>
            <person name="Kamikawa R."/>
            <person name="Inagaki Y."/>
            <person name="Hashimoto T."/>
        </authorList>
    </citation>
    <scope>NUCLEOTIDE SEQUENCE [LARGE SCALE GENOMIC DNA]</scope>
    <source>
        <strain evidence="6">NY0173</strain>
    </source>
</reference>
<evidence type="ECO:0000313" key="6">
    <source>
        <dbReference type="EMBL" id="GIQ88806.1"/>
    </source>
</evidence>
<feature type="region of interest" description="Disordered" evidence="4">
    <location>
        <begin position="50"/>
        <end position="76"/>
    </location>
</feature>
<dbReference type="InterPro" id="IPR032630">
    <property type="entry name" value="P_typ_ATPase_c"/>
</dbReference>
<feature type="domain" description="P-type ATPase C-terminal" evidence="5">
    <location>
        <begin position="206"/>
        <end position="270"/>
    </location>
</feature>
<proteinExistence type="predicted"/>
<feature type="non-terminal residue" evidence="6">
    <location>
        <position position="1"/>
    </location>
</feature>
<name>A0A9K3D619_9EUKA</name>
<keyword evidence="7" id="KW-1185">Reference proteome</keyword>
<dbReference type="InterPro" id="IPR036412">
    <property type="entry name" value="HAD-like_sf"/>
</dbReference>
<dbReference type="EMBL" id="BDIP01004411">
    <property type="protein sequence ID" value="GIQ88806.1"/>
    <property type="molecule type" value="Genomic_DNA"/>
</dbReference>
<evidence type="ECO:0000259" key="5">
    <source>
        <dbReference type="Pfam" id="PF16212"/>
    </source>
</evidence>
<dbReference type="Gene3D" id="3.40.50.1000">
    <property type="entry name" value="HAD superfamily/HAD-like"/>
    <property type="match status" value="1"/>
</dbReference>
<keyword evidence="2" id="KW-0479">Metal-binding</keyword>
<gene>
    <name evidence="6" type="ORF">KIPB_011140</name>
</gene>
<accession>A0A9K3D619</accession>
<dbReference type="InterPro" id="IPR023214">
    <property type="entry name" value="HAD_sf"/>
</dbReference>
<comment type="caution">
    <text evidence="6">The sequence shown here is derived from an EMBL/GenBank/DDBJ whole genome shotgun (WGS) entry which is preliminary data.</text>
</comment>
<keyword evidence="3" id="KW-0460">Magnesium</keyword>
<dbReference type="PANTHER" id="PTHR24092:SF19">
    <property type="entry name" value="PHOSPHOLIPID-TRANSPORTING ATPASE"/>
    <property type="match status" value="1"/>
</dbReference>
<dbReference type="Pfam" id="PF16212">
    <property type="entry name" value="PhoLip_ATPase_C"/>
    <property type="match status" value="1"/>
</dbReference>
<dbReference type="SUPFAM" id="SSF56784">
    <property type="entry name" value="HAD-like"/>
    <property type="match status" value="1"/>
</dbReference>
<dbReference type="OrthoDB" id="3012599at2759"/>
<dbReference type="GO" id="GO:0045332">
    <property type="term" value="P:phospholipid translocation"/>
    <property type="evidence" value="ECO:0007669"/>
    <property type="project" value="TreeGrafter"/>
</dbReference>
<evidence type="ECO:0000256" key="1">
    <source>
        <dbReference type="ARBA" id="ARBA00004141"/>
    </source>
</evidence>
<evidence type="ECO:0000313" key="7">
    <source>
        <dbReference type="Proteomes" id="UP000265618"/>
    </source>
</evidence>
<dbReference type="GO" id="GO:0140326">
    <property type="term" value="F:ATPase-coupled intramembrane lipid transporter activity"/>
    <property type="evidence" value="ECO:0007669"/>
    <property type="project" value="TreeGrafter"/>
</dbReference>
<dbReference type="GO" id="GO:0005886">
    <property type="term" value="C:plasma membrane"/>
    <property type="evidence" value="ECO:0007669"/>
    <property type="project" value="TreeGrafter"/>
</dbReference>
<comment type="subcellular location">
    <subcellularLocation>
        <location evidence="1">Membrane</location>
        <topology evidence="1">Multi-pass membrane protein</topology>
    </subcellularLocation>
</comment>
<protein>
    <submittedName>
        <fullName evidence="6">P-type ATPase, subfamily IV</fullName>
    </submittedName>
</protein>
<dbReference type="Proteomes" id="UP000265618">
    <property type="component" value="Unassembled WGS sequence"/>
</dbReference>
<sequence length="271" mass="28806">METAVQVGKACNLIKAASAVVRIQTPSPREVSSALRTLVRDLPLSPLAGAPTSARPTFPGDYSLSPSPLPGREGASNGRHKVLVISGRALATVFANTTLCALFRKATEGCQSVVCCRVTPLQKAMVVSLIKTGSVKGAVQAKPDSKMDPRQLLVKMQRKTKRQHTCLAIGDGATCLAIGDGGNDVAMIQAAHVGVGIAGREGLQAARGSDICLPDFQHLRRLIGVHGRLAYRRTAWCVQYSFYKSLLIGLGEILFNLWAASSGTSLITEWD</sequence>